<reference evidence="1" key="1">
    <citation type="submission" date="2010-06" db="EMBL/GenBank/DDBJ databases">
        <authorList>
            <person name="Muzny D."/>
            <person name="Qin X."/>
            <person name="Buhay C."/>
            <person name="Dugan-Rocha S."/>
            <person name="Ding Y."/>
            <person name="Chen G."/>
            <person name="Hawes A."/>
            <person name="Holder M."/>
            <person name="Jhangiani S."/>
            <person name="Johnson A."/>
            <person name="Khan Z."/>
            <person name="Li Z."/>
            <person name="Liu W."/>
            <person name="Liu X."/>
            <person name="Perez L."/>
            <person name="Shen H."/>
            <person name="Wang Q."/>
            <person name="Watt J."/>
            <person name="Xi L."/>
            <person name="Xin Y."/>
            <person name="Zhou J."/>
            <person name="Deng J."/>
            <person name="Jiang H."/>
            <person name="Liu Y."/>
            <person name="Qu J."/>
            <person name="Song X.-Z."/>
            <person name="Zhang L."/>
            <person name="Villasana D."/>
            <person name="Johnson A."/>
            <person name="Liu J."/>
            <person name="Liyanage D."/>
            <person name="Lorensuhewa L."/>
            <person name="Robinson T."/>
            <person name="Song A."/>
            <person name="Song B.-B."/>
            <person name="Dinh H."/>
            <person name="Thornton R."/>
            <person name="Coyle M."/>
            <person name="Francisco L."/>
            <person name="Jackson L."/>
            <person name="Javaid M."/>
            <person name="Korchina V."/>
            <person name="Kovar C."/>
            <person name="Mata R."/>
            <person name="Mathew T."/>
            <person name="Ngo R."/>
            <person name="Nguyen L."/>
            <person name="Nguyen N."/>
            <person name="Okwuonu G."/>
            <person name="Ongeri F."/>
            <person name="Pham C."/>
            <person name="Simmons D."/>
            <person name="Wilczek-Boney K."/>
            <person name="Hale W."/>
            <person name="Jakkamsetti A."/>
            <person name="Pham P."/>
            <person name="Ruth R."/>
            <person name="San Lucas F."/>
            <person name="Warren J."/>
            <person name="Zhang J."/>
            <person name="Zhao Z."/>
            <person name="Zhou C."/>
            <person name="Zhu D."/>
            <person name="Lee S."/>
            <person name="Bess C."/>
            <person name="Blankenburg K."/>
            <person name="Forbes L."/>
            <person name="Fu Q."/>
            <person name="Gubbala S."/>
            <person name="Hirani K."/>
            <person name="Jayaseelan J.C."/>
            <person name="Lara F."/>
            <person name="Munidasa M."/>
            <person name="Palculict T."/>
            <person name="Patil S."/>
            <person name="Pu L.-L."/>
            <person name="Saada N."/>
            <person name="Tang L."/>
            <person name="Weissenberger G."/>
            <person name="Zhu Y."/>
            <person name="Hemphill L."/>
            <person name="Shang Y."/>
            <person name="Youmans B."/>
            <person name="Ayvaz T."/>
            <person name="Ross M."/>
            <person name="Santibanez J."/>
            <person name="Aqrawi P."/>
            <person name="Gross S."/>
            <person name="Joshi V."/>
            <person name="Fowler G."/>
            <person name="Nazareth L."/>
            <person name="Reid J."/>
            <person name="Worley K."/>
            <person name="Petrosino J."/>
            <person name="Highlander S."/>
            <person name="Gibbs R."/>
        </authorList>
    </citation>
    <scope>NUCLEOTIDE SEQUENCE [LARGE SCALE GENOMIC DNA]</scope>
    <source>
        <strain evidence="1">ATCC 35910</strain>
    </source>
</reference>
<accession>A0ABP2IIN7</accession>
<sequence length="50" mass="5724">MAEKEHVITYRRCTNDQKIAVIGIIKNYYHSSTANNIVVLPVNANCIIYQ</sequence>
<proteinExistence type="predicted"/>
<protein>
    <submittedName>
        <fullName evidence="1">Uncharacterized protein</fullName>
    </submittedName>
</protein>
<dbReference type="EMBL" id="ACKQ02000007">
    <property type="protein sequence ID" value="EFK33553.1"/>
    <property type="molecule type" value="Genomic_DNA"/>
</dbReference>
<comment type="caution">
    <text evidence="1">The sequence shown here is derived from an EMBL/GenBank/DDBJ whole genome shotgun (WGS) entry which is preliminary data.</text>
</comment>
<evidence type="ECO:0000313" key="2">
    <source>
        <dbReference type="Proteomes" id="UP000002969"/>
    </source>
</evidence>
<keyword evidence="2" id="KW-1185">Reference proteome</keyword>
<name>A0ABP2IIN7_CHRGE</name>
<gene>
    <name evidence="1" type="ORF">HMPREF0204_12621</name>
</gene>
<dbReference type="Proteomes" id="UP000002969">
    <property type="component" value="Unassembled WGS sequence"/>
</dbReference>
<evidence type="ECO:0000313" key="1">
    <source>
        <dbReference type="EMBL" id="EFK33553.1"/>
    </source>
</evidence>
<organism evidence="1 2">
    <name type="scientific">Chryseobacterium gleum ATCC 35910</name>
    <dbReference type="NCBI Taxonomy" id="525257"/>
    <lineage>
        <taxon>Bacteria</taxon>
        <taxon>Pseudomonadati</taxon>
        <taxon>Bacteroidota</taxon>
        <taxon>Flavobacteriia</taxon>
        <taxon>Flavobacteriales</taxon>
        <taxon>Weeksellaceae</taxon>
        <taxon>Chryseobacterium group</taxon>
        <taxon>Chryseobacterium</taxon>
    </lineage>
</organism>